<dbReference type="InterPro" id="IPR001268">
    <property type="entry name" value="NADH_UbQ_OxRdtase_30kDa_su"/>
</dbReference>
<evidence type="ECO:0000256" key="1">
    <source>
        <dbReference type="SAM" id="MobiDB-lite"/>
    </source>
</evidence>
<accession>W9VKS7</accession>
<feature type="region of interest" description="Disordered" evidence="1">
    <location>
        <begin position="121"/>
        <end position="143"/>
    </location>
</feature>
<organism evidence="3 4">
    <name type="scientific">Imhoffiella purpurea</name>
    <dbReference type="NCBI Taxonomy" id="1249627"/>
    <lineage>
        <taxon>Bacteria</taxon>
        <taxon>Pseudomonadati</taxon>
        <taxon>Pseudomonadota</taxon>
        <taxon>Gammaproteobacteria</taxon>
        <taxon>Chromatiales</taxon>
        <taxon>Chromatiaceae</taxon>
        <taxon>Imhoffiella</taxon>
    </lineage>
</organism>
<dbReference type="AlphaFoldDB" id="W9VKS7"/>
<protein>
    <submittedName>
        <fullName evidence="3">Energy-conserving hydrogenase (Ferredoxin), subunit D</fullName>
    </submittedName>
</protein>
<dbReference type="Pfam" id="PF00329">
    <property type="entry name" value="Complex1_30kDa"/>
    <property type="match status" value="1"/>
</dbReference>
<dbReference type="STRING" id="1249627.D779_3364"/>
<evidence type="ECO:0000313" key="3">
    <source>
        <dbReference type="EMBL" id="EXJ16687.1"/>
    </source>
</evidence>
<gene>
    <name evidence="3" type="ORF">D779_3364</name>
</gene>
<comment type="caution">
    <text evidence="3">The sequence shown here is derived from an EMBL/GenBank/DDBJ whole genome shotgun (WGS) entry which is preliminary data.</text>
</comment>
<proteinExistence type="predicted"/>
<dbReference type="Proteomes" id="UP000019460">
    <property type="component" value="Unassembled WGS sequence"/>
</dbReference>
<evidence type="ECO:0000313" key="4">
    <source>
        <dbReference type="Proteomes" id="UP000019460"/>
    </source>
</evidence>
<dbReference type="InterPro" id="IPR037232">
    <property type="entry name" value="NADH_quin_OxRdtase_su_C/D-like"/>
</dbReference>
<feature type="domain" description="NADH:ubiquinone oxidoreductase 30kDa subunit" evidence="2">
    <location>
        <begin position="13"/>
        <end position="94"/>
    </location>
</feature>
<dbReference type="eggNOG" id="COG0852">
    <property type="taxonomic scope" value="Bacteria"/>
</dbReference>
<dbReference type="SUPFAM" id="SSF143243">
    <property type="entry name" value="Nqo5-like"/>
    <property type="match status" value="1"/>
</dbReference>
<dbReference type="EMBL" id="AONC01000006">
    <property type="protein sequence ID" value="EXJ16687.1"/>
    <property type="molecule type" value="Genomic_DNA"/>
</dbReference>
<reference evidence="3 4" key="1">
    <citation type="submission" date="2012-11" db="EMBL/GenBank/DDBJ databases">
        <title>Genome assembly of Thiorhodococcus sp. AK35.</title>
        <authorList>
            <person name="Nupur N."/>
            <person name="Khatri I."/>
            <person name="Subramanian S."/>
            <person name="Pinnaka A."/>
        </authorList>
    </citation>
    <scope>NUCLEOTIDE SEQUENCE [LARGE SCALE GENOMIC DNA]</scope>
    <source>
        <strain evidence="3 4">AK35</strain>
    </source>
</reference>
<name>W9VKS7_9GAMM</name>
<dbReference type="RefSeq" id="WP_043748941.1">
    <property type="nucleotide sequence ID" value="NZ_AONC01000006.1"/>
</dbReference>
<dbReference type="OrthoDB" id="3178054at2"/>
<feature type="compositionally biased region" description="Polar residues" evidence="1">
    <location>
        <begin position="134"/>
        <end position="143"/>
    </location>
</feature>
<sequence length="143" mass="15887">MSEQESFTDLELDAWVPTAERHRDQGYRLVQMTGTARADHFEIMISYDKDYRCNHYRVCVPRERPRLPSLSGVFLAAFTYENELKDLFGFEVPGLAVDYGGGFLRTKTKIPFSGKVELKTESGAKAPATKVAAPSTSGSTGEA</sequence>
<evidence type="ECO:0000259" key="2">
    <source>
        <dbReference type="Pfam" id="PF00329"/>
    </source>
</evidence>
<dbReference type="Gene3D" id="3.30.460.80">
    <property type="entry name" value="NADH:ubiquinone oxidoreductase, 30kDa subunit"/>
    <property type="match status" value="1"/>
</dbReference>
<dbReference type="GO" id="GO:0008137">
    <property type="term" value="F:NADH dehydrogenase (ubiquinone) activity"/>
    <property type="evidence" value="ECO:0007669"/>
    <property type="project" value="InterPro"/>
</dbReference>
<keyword evidence="4" id="KW-1185">Reference proteome</keyword>